<comment type="caution">
    <text evidence="2">The sequence shown here is derived from an EMBL/GenBank/DDBJ whole genome shotgun (WGS) entry which is preliminary data.</text>
</comment>
<reference evidence="2 3" key="1">
    <citation type="journal article" date="2024" name="BMC Genomics">
        <title>De novo assembly and annotation of Popillia japonica's genome with initial clues to its potential as an invasive pest.</title>
        <authorList>
            <person name="Cucini C."/>
            <person name="Boschi S."/>
            <person name="Funari R."/>
            <person name="Cardaioli E."/>
            <person name="Iannotti N."/>
            <person name="Marturano G."/>
            <person name="Paoli F."/>
            <person name="Bruttini M."/>
            <person name="Carapelli A."/>
            <person name="Frati F."/>
            <person name="Nardi F."/>
        </authorList>
    </citation>
    <scope>NUCLEOTIDE SEQUENCE [LARGE SCALE GENOMIC DNA]</scope>
    <source>
        <strain evidence="2">DMR45628</strain>
    </source>
</reference>
<accession>A0AAW1IGC7</accession>
<evidence type="ECO:0000256" key="1">
    <source>
        <dbReference type="SAM" id="MobiDB-lite"/>
    </source>
</evidence>
<dbReference type="EMBL" id="JASPKY010000589">
    <property type="protein sequence ID" value="KAK9688488.1"/>
    <property type="molecule type" value="Genomic_DNA"/>
</dbReference>
<name>A0AAW1IGC7_POPJA</name>
<dbReference type="AlphaFoldDB" id="A0AAW1IGC7"/>
<proteinExistence type="predicted"/>
<evidence type="ECO:0000313" key="2">
    <source>
        <dbReference type="EMBL" id="KAK9688488.1"/>
    </source>
</evidence>
<protein>
    <submittedName>
        <fullName evidence="2">Uncharacterized protein</fullName>
    </submittedName>
</protein>
<feature type="region of interest" description="Disordered" evidence="1">
    <location>
        <begin position="18"/>
        <end position="98"/>
    </location>
</feature>
<feature type="compositionally biased region" description="Basic residues" evidence="1">
    <location>
        <begin position="62"/>
        <end position="78"/>
    </location>
</feature>
<organism evidence="2 3">
    <name type="scientific">Popillia japonica</name>
    <name type="common">Japanese beetle</name>
    <dbReference type="NCBI Taxonomy" id="7064"/>
    <lineage>
        <taxon>Eukaryota</taxon>
        <taxon>Metazoa</taxon>
        <taxon>Ecdysozoa</taxon>
        <taxon>Arthropoda</taxon>
        <taxon>Hexapoda</taxon>
        <taxon>Insecta</taxon>
        <taxon>Pterygota</taxon>
        <taxon>Neoptera</taxon>
        <taxon>Endopterygota</taxon>
        <taxon>Coleoptera</taxon>
        <taxon>Polyphaga</taxon>
        <taxon>Scarabaeiformia</taxon>
        <taxon>Scarabaeidae</taxon>
        <taxon>Rutelinae</taxon>
        <taxon>Popillia</taxon>
    </lineage>
</organism>
<feature type="compositionally biased region" description="Basic and acidic residues" evidence="1">
    <location>
        <begin position="85"/>
        <end position="95"/>
    </location>
</feature>
<keyword evidence="3" id="KW-1185">Reference proteome</keyword>
<gene>
    <name evidence="2" type="ORF">QE152_g35289</name>
</gene>
<feature type="compositionally biased region" description="Polar residues" evidence="1">
    <location>
        <begin position="20"/>
        <end position="51"/>
    </location>
</feature>
<evidence type="ECO:0000313" key="3">
    <source>
        <dbReference type="Proteomes" id="UP001458880"/>
    </source>
</evidence>
<dbReference type="Proteomes" id="UP001458880">
    <property type="component" value="Unassembled WGS sequence"/>
</dbReference>
<sequence length="249" mass="28305">MCNAEFSQALSSLHDYNVEISDNNPNNPSRISDSDIMQTPTGKQLSPTSKAFISPEEVRGFPKAKPRTSGKRPRRRGRTMITTDTPEKIDLEASKKSGVKKNPKKVKKRIFKDLDDDDSGDNVTNVVLQDSSDDENFHASSPEPNITFGDLDREPSQVDYVLVKFFAKSDVYYIGKIISCETADEFQITFLRKCLKVHQTFIYPNISDVAVVPKSDIQMILLRPKEYGKTKRQQAFLKFEINFESIDIR</sequence>